<dbReference type="RefSeq" id="WP_054326636.1">
    <property type="nucleotide sequence ID" value="NZ_JACOPL010000002.1"/>
</dbReference>
<dbReference type="SUPFAM" id="SSF56281">
    <property type="entry name" value="Metallo-hydrolase/oxidoreductase"/>
    <property type="match status" value="1"/>
</dbReference>
<evidence type="ECO:0000256" key="5">
    <source>
        <dbReference type="ARBA" id="ARBA00022833"/>
    </source>
</evidence>
<dbReference type="InterPro" id="IPR051013">
    <property type="entry name" value="MBL_superfamily_lactonases"/>
</dbReference>
<dbReference type="Pfam" id="PF00753">
    <property type="entry name" value="Lactamase_B"/>
    <property type="match status" value="1"/>
</dbReference>
<feature type="domain" description="Metallo-beta-lactamase" evidence="6">
    <location>
        <begin position="43"/>
        <end position="260"/>
    </location>
</feature>
<evidence type="ECO:0000256" key="3">
    <source>
        <dbReference type="ARBA" id="ARBA00022723"/>
    </source>
</evidence>
<dbReference type="AlphaFoldDB" id="A0A923RVK6"/>
<dbReference type="InterPro" id="IPR036866">
    <property type="entry name" value="RibonucZ/Hydroxyglut_hydro"/>
</dbReference>
<sequence length="276" mass="31818">MKGLEFAIIRYGSIWNDPAFNVAVPNPATAHQPRTESVFSEFPASFILIRHPEAGYILYDVGDFPDGEDGIPRPDYWKEYFQPRMEREDYVDRILPRHGIELSDISCIILSHMHYDHAGGIKFFKGTKAAQNVYVPREDFAYACLSALTNDEERKTTSPYWRSVVTAGGITYHLLEEDVELFPGVRLFLMSGHTPAVAVLLLEAENGNYLFPNDACSCRLNYGPPTRPTTILYDSLGYEKSVKRLRRLEREYQAKLIFSHDLEEDRSYRHFPSFYR</sequence>
<evidence type="ECO:0000256" key="2">
    <source>
        <dbReference type="ARBA" id="ARBA00007749"/>
    </source>
</evidence>
<dbReference type="InterPro" id="IPR001279">
    <property type="entry name" value="Metallo-B-lactamas"/>
</dbReference>
<comment type="cofactor">
    <cofactor evidence="1">
        <name>Zn(2+)</name>
        <dbReference type="ChEBI" id="CHEBI:29105"/>
    </cofactor>
</comment>
<comment type="similarity">
    <text evidence="2">Belongs to the metallo-beta-lactamase superfamily.</text>
</comment>
<evidence type="ECO:0000313" key="8">
    <source>
        <dbReference type="Proteomes" id="UP000606499"/>
    </source>
</evidence>
<dbReference type="Gene3D" id="3.60.15.10">
    <property type="entry name" value="Ribonuclease Z/Hydroxyacylglutathione hydrolase-like"/>
    <property type="match status" value="1"/>
</dbReference>
<dbReference type="EMBL" id="JACOPL010000002">
    <property type="protein sequence ID" value="MBC5724246.1"/>
    <property type="molecule type" value="Genomic_DNA"/>
</dbReference>
<organism evidence="7 8">
    <name type="scientific">Agathobaculum faecis</name>
    <dbReference type="NCBI Taxonomy" id="2763013"/>
    <lineage>
        <taxon>Bacteria</taxon>
        <taxon>Bacillati</taxon>
        <taxon>Bacillota</taxon>
        <taxon>Clostridia</taxon>
        <taxon>Eubacteriales</taxon>
        <taxon>Butyricicoccaceae</taxon>
        <taxon>Agathobaculum</taxon>
    </lineage>
</organism>
<evidence type="ECO:0000259" key="6">
    <source>
        <dbReference type="SMART" id="SM00849"/>
    </source>
</evidence>
<accession>A0A923RVK6</accession>
<evidence type="ECO:0000256" key="1">
    <source>
        <dbReference type="ARBA" id="ARBA00001947"/>
    </source>
</evidence>
<proteinExistence type="inferred from homology"/>
<gene>
    <name evidence="7" type="ORF">H8S45_02020</name>
</gene>
<reference evidence="7" key="1">
    <citation type="submission" date="2020-08" db="EMBL/GenBank/DDBJ databases">
        <title>Genome public.</title>
        <authorList>
            <person name="Liu C."/>
            <person name="Sun Q."/>
        </authorList>
    </citation>
    <scope>NUCLEOTIDE SEQUENCE</scope>
    <source>
        <strain evidence="7">NSJ-28</strain>
    </source>
</reference>
<keyword evidence="4" id="KW-0378">Hydrolase</keyword>
<evidence type="ECO:0000313" key="7">
    <source>
        <dbReference type="EMBL" id="MBC5724246.1"/>
    </source>
</evidence>
<dbReference type="PANTHER" id="PTHR42978:SF2">
    <property type="entry name" value="102 KBASES UNSTABLE REGION: FROM 1 TO 119443"/>
    <property type="match status" value="1"/>
</dbReference>
<comment type="caution">
    <text evidence="7">The sequence shown here is derived from an EMBL/GenBank/DDBJ whole genome shotgun (WGS) entry which is preliminary data.</text>
</comment>
<dbReference type="GO" id="GO:0016787">
    <property type="term" value="F:hydrolase activity"/>
    <property type="evidence" value="ECO:0007669"/>
    <property type="project" value="UniProtKB-KW"/>
</dbReference>
<dbReference type="PANTHER" id="PTHR42978">
    <property type="entry name" value="QUORUM-QUENCHING LACTONASE YTNP-RELATED-RELATED"/>
    <property type="match status" value="1"/>
</dbReference>
<dbReference type="Proteomes" id="UP000606499">
    <property type="component" value="Unassembled WGS sequence"/>
</dbReference>
<dbReference type="SMART" id="SM00849">
    <property type="entry name" value="Lactamase_B"/>
    <property type="match status" value="1"/>
</dbReference>
<keyword evidence="8" id="KW-1185">Reference proteome</keyword>
<dbReference type="CDD" id="cd07729">
    <property type="entry name" value="AHL_lactonase_MBL-fold"/>
    <property type="match status" value="1"/>
</dbReference>
<evidence type="ECO:0000256" key="4">
    <source>
        <dbReference type="ARBA" id="ARBA00022801"/>
    </source>
</evidence>
<name>A0A923RVK6_9FIRM</name>
<dbReference type="GO" id="GO:0046872">
    <property type="term" value="F:metal ion binding"/>
    <property type="evidence" value="ECO:0007669"/>
    <property type="project" value="UniProtKB-KW"/>
</dbReference>
<keyword evidence="5" id="KW-0862">Zinc</keyword>
<protein>
    <submittedName>
        <fullName evidence="7">N-acyl homoserine lactonase family protein</fullName>
    </submittedName>
</protein>
<keyword evidence="3" id="KW-0479">Metal-binding</keyword>